<dbReference type="PROSITE" id="PS00072">
    <property type="entry name" value="ACYL_COA_DH_1"/>
    <property type="match status" value="1"/>
</dbReference>
<evidence type="ECO:0000256" key="3">
    <source>
        <dbReference type="ARBA" id="ARBA00022827"/>
    </source>
</evidence>
<proteinExistence type="predicted"/>
<dbReference type="Gene3D" id="2.40.110.10">
    <property type="entry name" value="Butyryl-CoA Dehydrogenase, subunit A, domain 2"/>
    <property type="match status" value="1"/>
</dbReference>
<dbReference type="PANTHER" id="PTHR43292:SF4">
    <property type="entry name" value="ACYL-COA DEHYDROGENASE FADE34"/>
    <property type="match status" value="1"/>
</dbReference>
<dbReference type="GO" id="GO:0050660">
    <property type="term" value="F:flavin adenine dinucleotide binding"/>
    <property type="evidence" value="ECO:0007669"/>
    <property type="project" value="InterPro"/>
</dbReference>
<dbReference type="InterPro" id="IPR052161">
    <property type="entry name" value="Mycobact_Acyl-CoA_DH"/>
</dbReference>
<evidence type="ECO:0000256" key="4">
    <source>
        <dbReference type="ARBA" id="ARBA00023002"/>
    </source>
</evidence>
<evidence type="ECO:0000256" key="1">
    <source>
        <dbReference type="ARBA" id="ARBA00001974"/>
    </source>
</evidence>
<evidence type="ECO:0000313" key="7">
    <source>
        <dbReference type="EMBL" id="MZR32242.1"/>
    </source>
</evidence>
<protein>
    <submittedName>
        <fullName evidence="7">Acyl-CoA dehydrogenase</fullName>
    </submittedName>
</protein>
<dbReference type="Pfam" id="PF02770">
    <property type="entry name" value="Acyl-CoA_dh_M"/>
    <property type="match status" value="1"/>
</dbReference>
<dbReference type="PANTHER" id="PTHR43292">
    <property type="entry name" value="ACYL-COA DEHYDROGENASE"/>
    <property type="match status" value="1"/>
</dbReference>
<dbReference type="GO" id="GO:0003995">
    <property type="term" value="F:acyl-CoA dehydrogenase activity"/>
    <property type="evidence" value="ECO:0007669"/>
    <property type="project" value="InterPro"/>
</dbReference>
<feature type="domain" description="Acyl-CoA oxidase/dehydrogenase middle" evidence="5">
    <location>
        <begin position="129"/>
        <end position="224"/>
    </location>
</feature>
<dbReference type="Proteomes" id="UP000476030">
    <property type="component" value="Unassembled WGS sequence"/>
</dbReference>
<dbReference type="InterPro" id="IPR046373">
    <property type="entry name" value="Acyl-CoA_Oxase/DH_mid-dom_sf"/>
</dbReference>
<dbReference type="FunFam" id="2.40.110.10:FF:000011">
    <property type="entry name" value="Acyl-CoA dehydrogenase FadE34"/>
    <property type="match status" value="1"/>
</dbReference>
<name>A0A6L8WCZ9_9PROT</name>
<gene>
    <name evidence="7" type="ORF">GQE98_16510</name>
</gene>
<organism evidence="7 8">
    <name type="scientific">Sneathiella litorea</name>
    <dbReference type="NCBI Taxonomy" id="2606216"/>
    <lineage>
        <taxon>Bacteria</taxon>
        <taxon>Pseudomonadati</taxon>
        <taxon>Pseudomonadota</taxon>
        <taxon>Alphaproteobacteria</taxon>
        <taxon>Sneathiellales</taxon>
        <taxon>Sneathiellaceae</taxon>
        <taxon>Sneathiella</taxon>
    </lineage>
</organism>
<dbReference type="Gene3D" id="1.10.540.10">
    <property type="entry name" value="Acyl-CoA dehydrogenase/oxidase, N-terminal domain"/>
    <property type="match status" value="1"/>
</dbReference>
<dbReference type="InterPro" id="IPR006091">
    <property type="entry name" value="Acyl-CoA_Oxase/DH_mid-dom"/>
</dbReference>
<dbReference type="SUPFAM" id="SSF56645">
    <property type="entry name" value="Acyl-CoA dehydrogenase NM domain-like"/>
    <property type="match status" value="1"/>
</dbReference>
<dbReference type="InterPro" id="IPR037069">
    <property type="entry name" value="AcylCoA_DH/ox_N_sf"/>
</dbReference>
<keyword evidence="8" id="KW-1185">Reference proteome</keyword>
<dbReference type="RefSeq" id="WP_161316809.1">
    <property type="nucleotide sequence ID" value="NZ_WTUW01000009.1"/>
</dbReference>
<dbReference type="InterPro" id="IPR006089">
    <property type="entry name" value="Acyl-CoA_DH_CS"/>
</dbReference>
<dbReference type="Pfam" id="PF02771">
    <property type="entry name" value="Acyl-CoA_dh_N"/>
    <property type="match status" value="1"/>
</dbReference>
<dbReference type="GO" id="GO:0005886">
    <property type="term" value="C:plasma membrane"/>
    <property type="evidence" value="ECO:0007669"/>
    <property type="project" value="TreeGrafter"/>
</dbReference>
<dbReference type="AlphaFoldDB" id="A0A6L8WCZ9"/>
<evidence type="ECO:0000259" key="5">
    <source>
        <dbReference type="Pfam" id="PF02770"/>
    </source>
</evidence>
<accession>A0A6L8WCZ9</accession>
<comment type="cofactor">
    <cofactor evidence="1">
        <name>FAD</name>
        <dbReference type="ChEBI" id="CHEBI:57692"/>
    </cofactor>
</comment>
<comment type="caution">
    <text evidence="7">The sequence shown here is derived from an EMBL/GenBank/DDBJ whole genome shotgun (WGS) entry which is preliminary data.</text>
</comment>
<keyword evidence="3" id="KW-0274">FAD</keyword>
<evidence type="ECO:0000259" key="6">
    <source>
        <dbReference type="Pfam" id="PF02771"/>
    </source>
</evidence>
<dbReference type="EMBL" id="WTUW01000009">
    <property type="protein sequence ID" value="MZR32242.1"/>
    <property type="molecule type" value="Genomic_DNA"/>
</dbReference>
<reference evidence="7 8" key="1">
    <citation type="submission" date="2019-12" db="EMBL/GenBank/DDBJ databases">
        <title>Snethiella sp. nov. sp. isolated from sea sand.</title>
        <authorList>
            <person name="Kim J."/>
            <person name="Jeong S.E."/>
            <person name="Jung H.S."/>
            <person name="Jeon C.O."/>
        </authorList>
    </citation>
    <scope>NUCLEOTIDE SEQUENCE [LARGE SCALE GENOMIC DNA]</scope>
    <source>
        <strain evidence="7 8">DP05</strain>
    </source>
</reference>
<evidence type="ECO:0000313" key="8">
    <source>
        <dbReference type="Proteomes" id="UP000476030"/>
    </source>
</evidence>
<feature type="domain" description="Acyl-CoA dehydrogenase/oxidase N-terminal" evidence="6">
    <location>
        <begin position="13"/>
        <end position="125"/>
    </location>
</feature>
<evidence type="ECO:0000256" key="2">
    <source>
        <dbReference type="ARBA" id="ARBA00022630"/>
    </source>
</evidence>
<keyword evidence="4" id="KW-0560">Oxidoreductase</keyword>
<sequence>MQYFNFDPYSLPPEAEALRQEVRDFLKTELADYPAVLRSRSWAGLDPDFSRKMGEKGWIGLTWPKKYGGAERSFFERYALLEELLAYGAPVGSHWIADRQSGPTILRFGTEEQCQRILPGIIKGESFFCIGMSEPDSGSDLASIRTKADKVDGGYVINGTKVWTTGAHHCDWMIALVRTSPPSDNRHAGMSQFLINLKQTKGLTIDPILNIAGEKHFNMVVFEDFFVPESDRIGAEGDGWQQVTAELAFERSGPERYMSSIQLLIEMIREAKLDPSKRAQEQIGRLIAHLATLRRMSISVAGKLESHANPALEASVVKDLGAIYEQDMPEIAHRFARTEASMTAATDFEQVRAYITQAAVSFSLRGGTREILRGIIARGLGLR</sequence>
<dbReference type="InterPro" id="IPR009100">
    <property type="entry name" value="AcylCoA_DH/oxidase_NM_dom_sf"/>
</dbReference>
<keyword evidence="2" id="KW-0285">Flavoprotein</keyword>
<dbReference type="Gene3D" id="1.20.140.10">
    <property type="entry name" value="Butyryl-CoA Dehydrogenase, subunit A, domain 3"/>
    <property type="match status" value="1"/>
</dbReference>
<dbReference type="InterPro" id="IPR013786">
    <property type="entry name" value="AcylCoA_DH/ox_N"/>
</dbReference>